<dbReference type="Proteomes" id="UP000030023">
    <property type="component" value="Unassembled WGS sequence"/>
</dbReference>
<feature type="domain" description="RNA polymerase sigma-70 region 2" evidence="1">
    <location>
        <begin position="22"/>
        <end position="88"/>
    </location>
</feature>
<protein>
    <recommendedName>
        <fullName evidence="1">RNA polymerase sigma-70 region 2 domain-containing protein</fullName>
    </recommendedName>
</protein>
<comment type="caution">
    <text evidence="2">The sequence shown here is derived from an EMBL/GenBank/DDBJ whole genome shotgun (WGS) entry which is preliminary data.</text>
</comment>
<organism evidence="2 3">
    <name type="scientific">Oenococcus alcoholitolerans</name>
    <dbReference type="NCBI Taxonomy" id="931074"/>
    <lineage>
        <taxon>Bacteria</taxon>
        <taxon>Bacillati</taxon>
        <taxon>Bacillota</taxon>
        <taxon>Bacilli</taxon>
        <taxon>Lactobacillales</taxon>
        <taxon>Lactobacillaceae</taxon>
        <taxon>Oenococcus</taxon>
    </lineage>
</organism>
<evidence type="ECO:0000259" key="1">
    <source>
        <dbReference type="Pfam" id="PF04542"/>
    </source>
</evidence>
<dbReference type="EMBL" id="AXCV01000344">
    <property type="protein sequence ID" value="KGO29296.1"/>
    <property type="molecule type" value="Genomic_DNA"/>
</dbReference>
<accession>A0ABR4XQ23</accession>
<dbReference type="InterPro" id="IPR007627">
    <property type="entry name" value="RNA_pol_sigma70_r2"/>
</dbReference>
<dbReference type="Pfam" id="PF04542">
    <property type="entry name" value="Sigma70_r2"/>
    <property type="match status" value="1"/>
</dbReference>
<dbReference type="InterPro" id="IPR013325">
    <property type="entry name" value="RNA_pol_sigma_r2"/>
</dbReference>
<name>A0ABR4XQ23_9LACO</name>
<sequence length="171" mass="20327">MDEIREELSRIERGDETGYLDLIRSTKGFLHSIYQRYLRNIIDFDEWNSEALDVLVRSVQQYQQGRKCKFTTYFYRALHNRAMDIIRKSYTKKSQFRLRSLSLDELSLNGFDMVDHSWNQAQAKINFQDALSRTKFGRGPKECQAVRELFQRTSGKSNRKILVLIIEKNVF</sequence>
<proteinExistence type="predicted"/>
<keyword evidence="3" id="KW-1185">Reference proteome</keyword>
<evidence type="ECO:0000313" key="3">
    <source>
        <dbReference type="Proteomes" id="UP000030023"/>
    </source>
</evidence>
<gene>
    <name evidence="2" type="ORF">Q757_06980</name>
</gene>
<dbReference type="SUPFAM" id="SSF88946">
    <property type="entry name" value="Sigma2 domain of RNA polymerase sigma factors"/>
    <property type="match status" value="1"/>
</dbReference>
<evidence type="ECO:0000313" key="2">
    <source>
        <dbReference type="EMBL" id="KGO29296.1"/>
    </source>
</evidence>
<reference evidence="2 3" key="1">
    <citation type="journal article" date="2014" name="Antonie Van Leeuwenhoek">
        <title>Oenococcus alcoholitolerans sp. nov., a lactic acid bacteria isolated from cachaca and ethanol fermentation processes.</title>
        <authorList>
            <person name="Badotti F."/>
            <person name="Moreira A.P."/>
            <person name="Tonon L.A."/>
            <person name="de Lucena B.T."/>
            <person name="Gomes Fde C."/>
            <person name="Kruger R."/>
            <person name="Thompson C.C."/>
            <person name="de Morais M.A.Jr."/>
            <person name="Rosa C.A."/>
            <person name="Thompson F.L."/>
        </authorList>
    </citation>
    <scope>NUCLEOTIDE SEQUENCE [LARGE SCALE GENOMIC DNA]</scope>
    <source>
        <strain evidence="2 3">UFRJ-M7.2.18</strain>
    </source>
</reference>
<dbReference type="Gene3D" id="1.10.1740.10">
    <property type="match status" value="1"/>
</dbReference>